<dbReference type="Proteomes" id="UP001362999">
    <property type="component" value="Unassembled WGS sequence"/>
</dbReference>
<gene>
    <name evidence="1" type="ORF">R3P38DRAFT_2803932</name>
</gene>
<sequence length="137" mass="14950">MGFFGTESTLESQFAPAMLFALWRNADRWPKAQRYIRQMSIPSIVDVFVKGAEEWNGKFADFIKGTTFDPALGGYPPSTDDSAPKNSIRDTTLDTNTAFDSLRTNPLRYDKFADVHGGDELGISGALGGGGDFDGVE</sequence>
<evidence type="ECO:0000313" key="2">
    <source>
        <dbReference type="Proteomes" id="UP001362999"/>
    </source>
</evidence>
<organism evidence="1 2">
    <name type="scientific">Favolaschia claudopus</name>
    <dbReference type="NCBI Taxonomy" id="2862362"/>
    <lineage>
        <taxon>Eukaryota</taxon>
        <taxon>Fungi</taxon>
        <taxon>Dikarya</taxon>
        <taxon>Basidiomycota</taxon>
        <taxon>Agaricomycotina</taxon>
        <taxon>Agaricomycetes</taxon>
        <taxon>Agaricomycetidae</taxon>
        <taxon>Agaricales</taxon>
        <taxon>Marasmiineae</taxon>
        <taxon>Mycenaceae</taxon>
        <taxon>Favolaschia</taxon>
    </lineage>
</organism>
<keyword evidence="2" id="KW-1185">Reference proteome</keyword>
<accession>A0AAV9ZRM2</accession>
<name>A0AAV9ZRM2_9AGAR</name>
<proteinExistence type="predicted"/>
<protein>
    <submittedName>
        <fullName evidence="1">Uncharacterized protein</fullName>
    </submittedName>
</protein>
<reference evidence="1 2" key="1">
    <citation type="journal article" date="2024" name="J Genomics">
        <title>Draft genome sequencing and assembly of Favolaschia claudopus CIRM-BRFM 2984 isolated from oak limbs.</title>
        <authorList>
            <person name="Navarro D."/>
            <person name="Drula E."/>
            <person name="Chaduli D."/>
            <person name="Cazenave R."/>
            <person name="Ahrendt S."/>
            <person name="Wang J."/>
            <person name="Lipzen A."/>
            <person name="Daum C."/>
            <person name="Barry K."/>
            <person name="Grigoriev I.V."/>
            <person name="Favel A."/>
            <person name="Rosso M.N."/>
            <person name="Martin F."/>
        </authorList>
    </citation>
    <scope>NUCLEOTIDE SEQUENCE [LARGE SCALE GENOMIC DNA]</scope>
    <source>
        <strain evidence="1 2">CIRM-BRFM 2984</strain>
    </source>
</reference>
<comment type="caution">
    <text evidence="1">The sequence shown here is derived from an EMBL/GenBank/DDBJ whole genome shotgun (WGS) entry which is preliminary data.</text>
</comment>
<evidence type="ECO:0000313" key="1">
    <source>
        <dbReference type="EMBL" id="KAK6988988.1"/>
    </source>
</evidence>
<dbReference type="EMBL" id="JAWWNJ010000118">
    <property type="protein sequence ID" value="KAK6988988.1"/>
    <property type="molecule type" value="Genomic_DNA"/>
</dbReference>
<dbReference type="AlphaFoldDB" id="A0AAV9ZRM2"/>